<comment type="caution">
    <text evidence="1">The sequence shown here is derived from an EMBL/GenBank/DDBJ whole genome shotgun (WGS) entry which is preliminary data.</text>
</comment>
<proteinExistence type="predicted"/>
<evidence type="ECO:0000313" key="1">
    <source>
        <dbReference type="EMBL" id="PVU94359.1"/>
    </source>
</evidence>
<protein>
    <submittedName>
        <fullName evidence="1">Uncharacterized protein</fullName>
    </submittedName>
</protein>
<reference evidence="1 2" key="1">
    <citation type="journal article" date="2018" name="MBio">
        <title>Comparative Genomics Reveals the Core Gene Toolbox for the Fungus-Insect Symbiosis.</title>
        <authorList>
            <person name="Wang Y."/>
            <person name="Stata M."/>
            <person name="Wang W."/>
            <person name="Stajich J.E."/>
            <person name="White M.M."/>
            <person name="Moncalvo J.M."/>
        </authorList>
    </citation>
    <scope>NUCLEOTIDE SEQUENCE [LARGE SCALE GENOMIC DNA]</scope>
    <source>
        <strain evidence="1 2">SWE-8-4</strain>
    </source>
</reference>
<gene>
    <name evidence="1" type="ORF">BB561_002614</name>
</gene>
<accession>A0A2T9YPU6</accession>
<dbReference type="Proteomes" id="UP000245383">
    <property type="component" value="Unassembled WGS sequence"/>
</dbReference>
<dbReference type="EMBL" id="MBFR01000094">
    <property type="protein sequence ID" value="PVU94359.1"/>
    <property type="molecule type" value="Genomic_DNA"/>
</dbReference>
<organism evidence="1 2">
    <name type="scientific">Smittium simulii</name>
    <dbReference type="NCBI Taxonomy" id="133385"/>
    <lineage>
        <taxon>Eukaryota</taxon>
        <taxon>Fungi</taxon>
        <taxon>Fungi incertae sedis</taxon>
        <taxon>Zoopagomycota</taxon>
        <taxon>Kickxellomycotina</taxon>
        <taxon>Harpellomycetes</taxon>
        <taxon>Harpellales</taxon>
        <taxon>Legeriomycetaceae</taxon>
        <taxon>Smittium</taxon>
    </lineage>
</organism>
<sequence length="284" mass="32249">MTLPPSNCEISTELEIKEQEIEWLLNCVFTEKLKTTSALLRGLTLKYKEDNLWETAELVPVDSNSIGHASGLLVASKITELNIYSQKSSASKTELVNLKFKDAESYIFPQLVNLVRNMDASIKLIEDVTRFISPLVAIELIKNLKKKLIESIELFNSDESTSLQSIIEMDQNLFIGEMKDNRLVDIRIVGCILHINVINIQPSNTSKISDIFSTLTNSTSSGNTMQVFFSLNDFYIKLYKNDVCKIRYETNLQARLESISESLDMLNLLLESCEIMLNQISYLL</sequence>
<name>A0A2T9YPU6_9FUNG</name>
<evidence type="ECO:0000313" key="2">
    <source>
        <dbReference type="Proteomes" id="UP000245383"/>
    </source>
</evidence>
<keyword evidence="2" id="KW-1185">Reference proteome</keyword>
<dbReference type="AlphaFoldDB" id="A0A2T9YPU6"/>